<feature type="domain" description="Kazal-like" evidence="17">
    <location>
        <begin position="491"/>
        <end position="546"/>
    </location>
</feature>
<keyword evidence="8 15" id="KW-0406">Ion transport</keyword>
<dbReference type="InterPro" id="IPR036058">
    <property type="entry name" value="Kazal_dom_sf"/>
</dbReference>
<organism evidence="18 19">
    <name type="scientific">Podarcis lilfordi</name>
    <name type="common">Lilford's wall lizard</name>
    <dbReference type="NCBI Taxonomy" id="74358"/>
    <lineage>
        <taxon>Eukaryota</taxon>
        <taxon>Metazoa</taxon>
        <taxon>Chordata</taxon>
        <taxon>Craniata</taxon>
        <taxon>Vertebrata</taxon>
        <taxon>Euteleostomi</taxon>
        <taxon>Lepidosauria</taxon>
        <taxon>Squamata</taxon>
        <taxon>Bifurcata</taxon>
        <taxon>Unidentata</taxon>
        <taxon>Episquamata</taxon>
        <taxon>Laterata</taxon>
        <taxon>Lacertibaenia</taxon>
        <taxon>Lacertidae</taxon>
        <taxon>Podarcis</taxon>
    </lineage>
</organism>
<evidence type="ECO:0000256" key="13">
    <source>
        <dbReference type="ARBA" id="ARBA00051340"/>
    </source>
</evidence>
<evidence type="ECO:0000256" key="7">
    <source>
        <dbReference type="ARBA" id="ARBA00023055"/>
    </source>
</evidence>
<dbReference type="Proteomes" id="UP001178461">
    <property type="component" value="Chromosome 10"/>
</dbReference>
<dbReference type="GO" id="GO:0016323">
    <property type="term" value="C:basolateral plasma membrane"/>
    <property type="evidence" value="ECO:0007669"/>
    <property type="project" value="TreeGrafter"/>
</dbReference>
<keyword evidence="4" id="KW-1003">Cell membrane</keyword>
<evidence type="ECO:0000256" key="4">
    <source>
        <dbReference type="ARBA" id="ARBA00022475"/>
    </source>
</evidence>
<feature type="transmembrane region" description="Helical" evidence="15">
    <location>
        <begin position="99"/>
        <end position="119"/>
    </location>
</feature>
<proteinExistence type="inferred from homology"/>
<evidence type="ECO:0000256" key="9">
    <source>
        <dbReference type="ARBA" id="ARBA00023136"/>
    </source>
</evidence>
<feature type="transmembrane region" description="Helical" evidence="15">
    <location>
        <begin position="659"/>
        <end position="683"/>
    </location>
</feature>
<accession>A0AA35KY83</accession>
<keyword evidence="6 15" id="KW-1133">Transmembrane helix</keyword>
<evidence type="ECO:0000259" key="16">
    <source>
        <dbReference type="PROSITE" id="PS50850"/>
    </source>
</evidence>
<dbReference type="Gene3D" id="1.20.1250.20">
    <property type="entry name" value="MFS general substrate transporter like domains"/>
    <property type="match status" value="1"/>
</dbReference>
<gene>
    <name evidence="18" type="ORF">PODLI_1B006421</name>
</gene>
<comment type="subcellular location">
    <subcellularLocation>
        <location evidence="1 15">Cell membrane</location>
        <topology evidence="1 15">Multi-pass membrane protein</topology>
    </subcellularLocation>
</comment>
<dbReference type="Gene3D" id="3.30.60.30">
    <property type="match status" value="1"/>
</dbReference>
<protein>
    <recommendedName>
        <fullName evidence="15">Solute carrier organic anion transporter family member</fullName>
    </recommendedName>
</protein>
<feature type="transmembrane region" description="Helical" evidence="15">
    <location>
        <begin position="251"/>
        <end position="272"/>
    </location>
</feature>
<dbReference type="PROSITE" id="PS51465">
    <property type="entry name" value="KAZAL_2"/>
    <property type="match status" value="1"/>
</dbReference>
<evidence type="ECO:0000256" key="5">
    <source>
        <dbReference type="ARBA" id="ARBA00022692"/>
    </source>
</evidence>
<evidence type="ECO:0000256" key="10">
    <source>
        <dbReference type="ARBA" id="ARBA00023157"/>
    </source>
</evidence>
<evidence type="ECO:0000256" key="6">
    <source>
        <dbReference type="ARBA" id="ARBA00022989"/>
    </source>
</evidence>
<evidence type="ECO:0000256" key="2">
    <source>
        <dbReference type="ARBA" id="ARBA00009657"/>
    </source>
</evidence>
<dbReference type="SUPFAM" id="SSF103473">
    <property type="entry name" value="MFS general substrate transporter"/>
    <property type="match status" value="2"/>
</dbReference>
<dbReference type="Pfam" id="PF03137">
    <property type="entry name" value="OATP"/>
    <property type="match status" value="1"/>
</dbReference>
<comment type="catalytic activity">
    <reaction evidence="13">
        <text>L-thyroxine(out) = L-thyroxine(in)</text>
        <dbReference type="Rhea" id="RHEA:71819"/>
        <dbReference type="ChEBI" id="CHEBI:58448"/>
    </reaction>
</comment>
<dbReference type="PROSITE" id="PS50850">
    <property type="entry name" value="MFS"/>
    <property type="match status" value="1"/>
</dbReference>
<comment type="catalytic activity">
    <reaction evidence="12">
        <text>3,3',5'-triiodo-L-thyronine(out) = 3,3',5'-triiodo-L-thyronine(in)</text>
        <dbReference type="Rhea" id="RHEA:71815"/>
        <dbReference type="ChEBI" id="CHEBI:57261"/>
    </reaction>
</comment>
<reference evidence="18" key="1">
    <citation type="submission" date="2022-12" db="EMBL/GenBank/DDBJ databases">
        <authorList>
            <person name="Alioto T."/>
            <person name="Alioto T."/>
            <person name="Gomez Garrido J."/>
        </authorList>
    </citation>
    <scope>NUCLEOTIDE SEQUENCE</scope>
</reference>
<dbReference type="PANTHER" id="PTHR11388">
    <property type="entry name" value="ORGANIC ANION TRANSPORTER"/>
    <property type="match status" value="1"/>
</dbReference>
<comment type="catalytic activity">
    <reaction evidence="14">
        <text>L-thyroxine sulfate(out) = L-thyroxine sulfate(in)</text>
        <dbReference type="Rhea" id="RHEA:73311"/>
        <dbReference type="ChEBI" id="CHEBI:176512"/>
    </reaction>
</comment>
<sequence length="729" mass="79466">MPVFEHGKSWRSFIATYDRSNKEHCLTDQGSKQNGLCSRARRLASWMEKCLVKRACLPVSKLKIFLGALSFSFFSKAFTGSYMKSVMTQIERRFEIPSFVVGLIDGSFEIGNLLVLILVSYLGPKVHRPKVIAVGCLIMSLGSFVSIVPHFIMGRYNYKSIAVSVTNSSASVSACSTTIPSHHVIDDLESFQNASALGCEKSTSSYLWLFVLAGNILRGIGEAPVMPLGLSYIDDFATEQNSAFYIGIVRALGMFGPSAGFLLGSYCANLWVDIGLVDTDTLTINSKDVRWVGAWWLGILLCGAISVVASFPFWFLPYSLPKQGEERIIKKTGDVYGNSKDSCGKTESPKPPRLKISKATKDFFPTLKKLLGNTIFLVYLLLIVLLYNSVVGMITYEPKFMEQQFNIPVSNAIFYIGVLLLPATIVGLFLGGFIIKKFKMQVTTMAKFACVTFLITFLLNLLYFAFNCNDLQVAGLNINYSGIKEASFSKEVSLAACNSHCSCDASHWDPVCGSNGVTYMSACLAGCKASVGSGKDMVFHNCSCVGVSGPGNLSAVLGQCPRDSCTKSFPYFLALTFLFAFGFSLGGTPTYMIMFRSVSPELKSLAVGFEAFCGRTLGGLPAPLYFGALIDTTCLKWGVKSCGESGSCRAYSTEMFRNVYVGFLLSIRGATCLLYIILCVLIVKRFRRGGEEATATQNCELSAAKLPVPELNKGETSCVEASVNSDTRL</sequence>
<evidence type="ECO:0000256" key="1">
    <source>
        <dbReference type="ARBA" id="ARBA00004651"/>
    </source>
</evidence>
<dbReference type="GO" id="GO:0015125">
    <property type="term" value="F:bile acid transmembrane transporter activity"/>
    <property type="evidence" value="ECO:0007669"/>
    <property type="project" value="TreeGrafter"/>
</dbReference>
<feature type="transmembrane region" description="Helical" evidence="15">
    <location>
        <begin position="446"/>
        <end position="466"/>
    </location>
</feature>
<evidence type="ECO:0000259" key="17">
    <source>
        <dbReference type="PROSITE" id="PS51465"/>
    </source>
</evidence>
<feature type="transmembrane region" description="Helical" evidence="15">
    <location>
        <begin position="412"/>
        <end position="434"/>
    </location>
</feature>
<keyword evidence="7" id="KW-0445">Lipid transport</keyword>
<dbReference type="SUPFAM" id="SSF100895">
    <property type="entry name" value="Kazal-type serine protease inhibitors"/>
    <property type="match status" value="1"/>
</dbReference>
<evidence type="ECO:0000313" key="19">
    <source>
        <dbReference type="Proteomes" id="UP001178461"/>
    </source>
</evidence>
<dbReference type="GO" id="GO:0006811">
    <property type="term" value="P:monoatomic ion transport"/>
    <property type="evidence" value="ECO:0007669"/>
    <property type="project" value="UniProtKB-KW"/>
</dbReference>
<comment type="similarity">
    <text evidence="2 15">Belongs to the organo anion transporter (TC 2.A.60) family.</text>
</comment>
<dbReference type="FunFam" id="3.30.60.30:FF:000048">
    <property type="entry name" value="Solute carrier organic anion transporter family member"/>
    <property type="match status" value="1"/>
</dbReference>
<evidence type="ECO:0000256" key="14">
    <source>
        <dbReference type="ARBA" id="ARBA00052624"/>
    </source>
</evidence>
<dbReference type="NCBIfam" id="TIGR00805">
    <property type="entry name" value="oat"/>
    <property type="match status" value="1"/>
</dbReference>
<evidence type="ECO:0000256" key="3">
    <source>
        <dbReference type="ARBA" id="ARBA00022448"/>
    </source>
</evidence>
<feature type="transmembrane region" description="Helical" evidence="15">
    <location>
        <begin position="569"/>
        <end position="593"/>
    </location>
</feature>
<evidence type="ECO:0000313" key="18">
    <source>
        <dbReference type="EMBL" id="CAI5786437.1"/>
    </source>
</evidence>
<dbReference type="GO" id="GO:0015347">
    <property type="term" value="F:sodium-independent organic anion transmembrane transporter activity"/>
    <property type="evidence" value="ECO:0007669"/>
    <property type="project" value="TreeGrafter"/>
</dbReference>
<feature type="transmembrane region" description="Helical" evidence="15">
    <location>
        <begin position="62"/>
        <end position="79"/>
    </location>
</feature>
<dbReference type="EMBL" id="OX395135">
    <property type="protein sequence ID" value="CAI5786437.1"/>
    <property type="molecule type" value="Genomic_DNA"/>
</dbReference>
<dbReference type="InterPro" id="IPR020846">
    <property type="entry name" value="MFS_dom"/>
</dbReference>
<dbReference type="Pfam" id="PF07648">
    <property type="entry name" value="Kazal_2"/>
    <property type="match status" value="1"/>
</dbReference>
<dbReference type="PANTHER" id="PTHR11388:SF83">
    <property type="entry name" value="SOLUTE CARRIER ORGANIC ANION TRANSPORTER FAMILY MEMBER"/>
    <property type="match status" value="1"/>
</dbReference>
<keyword evidence="3 15" id="KW-0813">Transport</keyword>
<dbReference type="InterPro" id="IPR002350">
    <property type="entry name" value="Kazal_dom"/>
</dbReference>
<evidence type="ECO:0000256" key="15">
    <source>
        <dbReference type="RuleBase" id="RU362056"/>
    </source>
</evidence>
<feature type="transmembrane region" description="Helical" evidence="15">
    <location>
        <begin position="131"/>
        <end position="152"/>
    </location>
</feature>
<evidence type="ECO:0000256" key="8">
    <source>
        <dbReference type="ARBA" id="ARBA00023065"/>
    </source>
</evidence>
<feature type="transmembrane region" description="Helical" evidence="15">
    <location>
        <begin position="292"/>
        <end position="316"/>
    </location>
</feature>
<comment type="caution">
    <text evidence="15">Lacks conserved residue(s) required for the propagation of feature annotation.</text>
</comment>
<evidence type="ECO:0000256" key="11">
    <source>
        <dbReference type="ARBA" id="ARBA00023180"/>
    </source>
</evidence>
<keyword evidence="11" id="KW-0325">Glycoprotein</keyword>
<dbReference type="AlphaFoldDB" id="A0AA35KY83"/>
<dbReference type="GO" id="GO:0043252">
    <property type="term" value="P:sodium-independent organic anion transport"/>
    <property type="evidence" value="ECO:0007669"/>
    <property type="project" value="TreeGrafter"/>
</dbReference>
<feature type="domain" description="Major facilitator superfamily (MFS) profile" evidence="16">
    <location>
        <begin position="65"/>
        <end position="687"/>
    </location>
</feature>
<keyword evidence="9 15" id="KW-0472">Membrane</keyword>
<evidence type="ECO:0000256" key="12">
    <source>
        <dbReference type="ARBA" id="ARBA00050960"/>
    </source>
</evidence>
<feature type="transmembrane region" description="Helical" evidence="15">
    <location>
        <begin position="370"/>
        <end position="392"/>
    </location>
</feature>
<dbReference type="InterPro" id="IPR036259">
    <property type="entry name" value="MFS_trans_sf"/>
</dbReference>
<keyword evidence="19" id="KW-1185">Reference proteome</keyword>
<keyword evidence="5 15" id="KW-0812">Transmembrane</keyword>
<keyword evidence="10" id="KW-1015">Disulfide bond</keyword>
<name>A0AA35KY83_9SAUR</name>
<dbReference type="InterPro" id="IPR004156">
    <property type="entry name" value="OATP"/>
</dbReference>